<sequence length="249" mass="27885">MLPRIDPEGARTVDVQGIGATAARYARAARYTVESGTYKDTARRLGRRVSSTHHAYGLKRDLSAAHETPVAKIPISVRPLVEADLPHILDEHAEVDEAERWERHTRVRLLERGIGRPWVAVDPDDDPCYVQWLFGPDENAEVREFFHGIFPELGPEEALLEGAFTPTRHQGRRIMSAGMSMIAEKARDLGARDVLTFVGVENIASLKGCERAGFLPALDRWETRRLGHLSVRFRPLGPAEVENARVLKV</sequence>
<dbReference type="Gene3D" id="3.40.630.30">
    <property type="match status" value="1"/>
</dbReference>
<proteinExistence type="predicted"/>
<gene>
    <name evidence="2" type="ORF">WCD58_03395</name>
</gene>
<evidence type="ECO:0000313" key="2">
    <source>
        <dbReference type="EMBL" id="MEJ2860183.1"/>
    </source>
</evidence>
<dbReference type="SUPFAM" id="SSF55729">
    <property type="entry name" value="Acyl-CoA N-acyltransferases (Nat)"/>
    <property type="match status" value="1"/>
</dbReference>
<comment type="caution">
    <text evidence="2">The sequence shown here is derived from an EMBL/GenBank/DDBJ whole genome shotgun (WGS) entry which is preliminary data.</text>
</comment>
<dbReference type="Proteomes" id="UP001369736">
    <property type="component" value="Unassembled WGS sequence"/>
</dbReference>
<evidence type="ECO:0000313" key="3">
    <source>
        <dbReference type="Proteomes" id="UP001369736"/>
    </source>
</evidence>
<keyword evidence="3" id="KW-1185">Reference proteome</keyword>
<accession>A0ABU8M1C4</accession>
<dbReference type="PROSITE" id="PS51186">
    <property type="entry name" value="GNAT"/>
    <property type="match status" value="1"/>
</dbReference>
<evidence type="ECO:0000259" key="1">
    <source>
        <dbReference type="PROSITE" id="PS51186"/>
    </source>
</evidence>
<reference evidence="2 3" key="1">
    <citation type="submission" date="2024-03" db="EMBL/GenBank/DDBJ databases">
        <title>Actinomycetospora sp. OC33-EN07, a novel actinomycete isolated from wild orchid (Aerides multiflora).</title>
        <authorList>
            <person name="Suriyachadkun C."/>
        </authorList>
    </citation>
    <scope>NUCLEOTIDE SEQUENCE [LARGE SCALE GENOMIC DNA]</scope>
    <source>
        <strain evidence="2 3">OC33-EN07</strain>
    </source>
</reference>
<dbReference type="EMBL" id="JBBEGM010000001">
    <property type="protein sequence ID" value="MEJ2860183.1"/>
    <property type="molecule type" value="Genomic_DNA"/>
</dbReference>
<dbReference type="RefSeq" id="WP_337699485.1">
    <property type="nucleotide sequence ID" value="NZ_JBBEGM010000001.1"/>
</dbReference>
<name>A0ABU8M1C4_9PSEU</name>
<dbReference type="InterPro" id="IPR000182">
    <property type="entry name" value="GNAT_dom"/>
</dbReference>
<protein>
    <recommendedName>
        <fullName evidence="1">N-acetyltransferase domain-containing protein</fullName>
    </recommendedName>
</protein>
<dbReference type="InterPro" id="IPR016181">
    <property type="entry name" value="Acyl_CoA_acyltransferase"/>
</dbReference>
<organism evidence="2 3">
    <name type="scientific">Actinomycetospora flava</name>
    <dbReference type="NCBI Taxonomy" id="3129232"/>
    <lineage>
        <taxon>Bacteria</taxon>
        <taxon>Bacillati</taxon>
        <taxon>Actinomycetota</taxon>
        <taxon>Actinomycetes</taxon>
        <taxon>Pseudonocardiales</taxon>
        <taxon>Pseudonocardiaceae</taxon>
        <taxon>Actinomycetospora</taxon>
    </lineage>
</organism>
<feature type="domain" description="N-acetyltransferase" evidence="1">
    <location>
        <begin position="75"/>
        <end position="238"/>
    </location>
</feature>